<sequence>MESEIDLLRQENTRLVAKNYELEAEIVKLRQIIKENARRDVRVEKLEQKNRELEARIVILEQSSLVVDQRNNVDTKTSEEMEMDAFLVKVNKKSIGNKIRERMWEKKVQHKTITKDSSSVTLDLTHCKEDLSMTSVEPVTLPEQVAKESIPVTSVEQDLRRELSSTEVSDSKINKAFDIQIPELSLEAILMGSSEVTAQNIVDLFRVAMKLRHKEILYWYCYYKAYEDRVRDVKSKNGIDDKSARTLVYSKIKPLLPDITDVE</sequence>
<reference evidence="2" key="1">
    <citation type="submission" date="2019-10" db="EMBL/GenBank/DDBJ databases">
        <title>Conservation and host-specific expression of non-tandemly repeated heterogenous ribosome RNA gene in arbuscular mycorrhizal fungi.</title>
        <authorList>
            <person name="Maeda T."/>
            <person name="Kobayashi Y."/>
            <person name="Nakagawa T."/>
            <person name="Ezawa T."/>
            <person name="Yamaguchi K."/>
            <person name="Bino T."/>
            <person name="Nishimoto Y."/>
            <person name="Shigenobu S."/>
            <person name="Kawaguchi M."/>
        </authorList>
    </citation>
    <scope>NUCLEOTIDE SEQUENCE</scope>
    <source>
        <strain evidence="2">HR1</strain>
    </source>
</reference>
<organism evidence="2 3">
    <name type="scientific">Rhizophagus clarus</name>
    <dbReference type="NCBI Taxonomy" id="94130"/>
    <lineage>
        <taxon>Eukaryota</taxon>
        <taxon>Fungi</taxon>
        <taxon>Fungi incertae sedis</taxon>
        <taxon>Mucoromycota</taxon>
        <taxon>Glomeromycotina</taxon>
        <taxon>Glomeromycetes</taxon>
        <taxon>Glomerales</taxon>
        <taxon>Glomeraceae</taxon>
        <taxon>Rhizophagus</taxon>
    </lineage>
</organism>
<evidence type="ECO:0000256" key="1">
    <source>
        <dbReference type="SAM" id="Coils"/>
    </source>
</evidence>
<accession>A0A8H3M5I1</accession>
<feature type="coiled-coil region" evidence="1">
    <location>
        <begin position="5"/>
        <end position="63"/>
    </location>
</feature>
<dbReference type="AlphaFoldDB" id="A0A8H3M5I1"/>
<dbReference type="EMBL" id="BLAL01000297">
    <property type="protein sequence ID" value="GET01098.1"/>
    <property type="molecule type" value="Genomic_DNA"/>
</dbReference>
<protein>
    <submittedName>
        <fullName evidence="2">Uncharacterized protein</fullName>
    </submittedName>
</protein>
<dbReference type="Proteomes" id="UP000615446">
    <property type="component" value="Unassembled WGS sequence"/>
</dbReference>
<dbReference type="OrthoDB" id="2394148at2759"/>
<proteinExistence type="predicted"/>
<gene>
    <name evidence="2" type="ORF">RCL2_002752600</name>
</gene>
<comment type="caution">
    <text evidence="2">The sequence shown here is derived from an EMBL/GenBank/DDBJ whole genome shotgun (WGS) entry which is preliminary data.</text>
</comment>
<name>A0A8H3M5I1_9GLOM</name>
<evidence type="ECO:0000313" key="3">
    <source>
        <dbReference type="Proteomes" id="UP000615446"/>
    </source>
</evidence>
<keyword evidence="1" id="KW-0175">Coiled coil</keyword>
<evidence type="ECO:0000313" key="2">
    <source>
        <dbReference type="EMBL" id="GET01098.1"/>
    </source>
</evidence>